<sequence length="80" mass="8651">MGQNSFAGPPASGARGQQETGEEGSKDDEPEAASPAPTVVRLQGHGVRRRVGCGAAAARHLDEWRRRMRCEFDWRCAVGD</sequence>
<comment type="caution">
    <text evidence="2">The sequence shown here is derived from an EMBL/GenBank/DDBJ whole genome shotgun (WGS) entry which is preliminary data.</text>
</comment>
<feature type="non-terminal residue" evidence="2">
    <location>
        <position position="80"/>
    </location>
</feature>
<feature type="compositionally biased region" description="Acidic residues" evidence="1">
    <location>
        <begin position="20"/>
        <end position="31"/>
    </location>
</feature>
<name>A0A5J9T1Z0_9POAL</name>
<evidence type="ECO:0000313" key="2">
    <source>
        <dbReference type="EMBL" id="TVU04878.1"/>
    </source>
</evidence>
<dbReference type="Proteomes" id="UP000324897">
    <property type="component" value="Unassembled WGS sequence"/>
</dbReference>
<feature type="non-terminal residue" evidence="2">
    <location>
        <position position="1"/>
    </location>
</feature>
<dbReference type="AlphaFoldDB" id="A0A5J9T1Z0"/>
<dbReference type="Gramene" id="TVU04878">
    <property type="protein sequence ID" value="TVU04878"/>
    <property type="gene ID" value="EJB05_48016"/>
</dbReference>
<dbReference type="EMBL" id="RWGY01000051">
    <property type="protein sequence ID" value="TVU04878.1"/>
    <property type="molecule type" value="Genomic_DNA"/>
</dbReference>
<gene>
    <name evidence="2" type="ORF">EJB05_48016</name>
</gene>
<feature type="region of interest" description="Disordered" evidence="1">
    <location>
        <begin position="1"/>
        <end position="44"/>
    </location>
</feature>
<protein>
    <submittedName>
        <fullName evidence="2">Uncharacterized protein</fullName>
    </submittedName>
</protein>
<organism evidence="2 3">
    <name type="scientific">Eragrostis curvula</name>
    <name type="common">weeping love grass</name>
    <dbReference type="NCBI Taxonomy" id="38414"/>
    <lineage>
        <taxon>Eukaryota</taxon>
        <taxon>Viridiplantae</taxon>
        <taxon>Streptophyta</taxon>
        <taxon>Embryophyta</taxon>
        <taxon>Tracheophyta</taxon>
        <taxon>Spermatophyta</taxon>
        <taxon>Magnoliopsida</taxon>
        <taxon>Liliopsida</taxon>
        <taxon>Poales</taxon>
        <taxon>Poaceae</taxon>
        <taxon>PACMAD clade</taxon>
        <taxon>Chloridoideae</taxon>
        <taxon>Eragrostideae</taxon>
        <taxon>Eragrostidinae</taxon>
        <taxon>Eragrostis</taxon>
    </lineage>
</organism>
<proteinExistence type="predicted"/>
<accession>A0A5J9T1Z0</accession>
<evidence type="ECO:0000256" key="1">
    <source>
        <dbReference type="SAM" id="MobiDB-lite"/>
    </source>
</evidence>
<evidence type="ECO:0000313" key="3">
    <source>
        <dbReference type="Proteomes" id="UP000324897"/>
    </source>
</evidence>
<reference evidence="2 3" key="1">
    <citation type="journal article" date="2019" name="Sci. Rep.">
        <title>A high-quality genome of Eragrostis curvula grass provides insights into Poaceae evolution and supports new strategies to enhance forage quality.</title>
        <authorList>
            <person name="Carballo J."/>
            <person name="Santos B.A.C.M."/>
            <person name="Zappacosta D."/>
            <person name="Garbus I."/>
            <person name="Selva J.P."/>
            <person name="Gallo C.A."/>
            <person name="Diaz A."/>
            <person name="Albertini E."/>
            <person name="Caccamo M."/>
            <person name="Echenique V."/>
        </authorList>
    </citation>
    <scope>NUCLEOTIDE SEQUENCE [LARGE SCALE GENOMIC DNA]</scope>
    <source>
        <strain evidence="3">cv. Victoria</strain>
        <tissue evidence="2">Leaf</tissue>
    </source>
</reference>
<keyword evidence="3" id="KW-1185">Reference proteome</keyword>